<organism evidence="1 2">
    <name type="scientific">Kickxella alabastrina</name>
    <dbReference type="NCBI Taxonomy" id="61397"/>
    <lineage>
        <taxon>Eukaryota</taxon>
        <taxon>Fungi</taxon>
        <taxon>Fungi incertae sedis</taxon>
        <taxon>Zoopagomycota</taxon>
        <taxon>Kickxellomycotina</taxon>
        <taxon>Kickxellomycetes</taxon>
        <taxon>Kickxellales</taxon>
        <taxon>Kickxellaceae</taxon>
        <taxon>Kickxella</taxon>
    </lineage>
</organism>
<reference evidence="1" key="1">
    <citation type="submission" date="2022-07" db="EMBL/GenBank/DDBJ databases">
        <title>Phylogenomic reconstructions and comparative analyses of Kickxellomycotina fungi.</title>
        <authorList>
            <person name="Reynolds N.K."/>
            <person name="Stajich J.E."/>
            <person name="Barry K."/>
            <person name="Grigoriev I.V."/>
            <person name="Crous P."/>
            <person name="Smith M.E."/>
        </authorList>
    </citation>
    <scope>NUCLEOTIDE SEQUENCE</scope>
    <source>
        <strain evidence="1">Benny 63K</strain>
    </source>
</reference>
<proteinExistence type="predicted"/>
<name>A0ACC1I2F5_9FUNG</name>
<accession>A0ACC1I2F5</accession>
<dbReference type="EMBL" id="JANBPG010002876">
    <property type="protein sequence ID" value="KAJ1884352.1"/>
    <property type="molecule type" value="Genomic_DNA"/>
</dbReference>
<keyword evidence="2" id="KW-1185">Reference proteome</keyword>
<dbReference type="Proteomes" id="UP001150581">
    <property type="component" value="Unassembled WGS sequence"/>
</dbReference>
<sequence>MHPAGPADSAHSAGPADSARPANTQLAEDGLEYEYVSEEYYVVAALPPNTLAKARDTASHNLEALSRRRKKGKAPENEAEEHEQEEEDEEALVEDNADAENKDVCIRNSLFGKTRRRGARSKAPQYAIIDVDTERPMLEIEGDIFLGSQDELLGTHLLFDIDAENDDGTERTKADLVGATSRTIVFQPARITKNPTYKLPPHLI</sequence>
<evidence type="ECO:0000313" key="1">
    <source>
        <dbReference type="EMBL" id="KAJ1884352.1"/>
    </source>
</evidence>
<gene>
    <name evidence="1" type="ORF">LPJ66_010654</name>
</gene>
<evidence type="ECO:0000313" key="2">
    <source>
        <dbReference type="Proteomes" id="UP001150581"/>
    </source>
</evidence>
<protein>
    <submittedName>
        <fullName evidence="1">Uncharacterized protein</fullName>
    </submittedName>
</protein>
<comment type="caution">
    <text evidence="1">The sequence shown here is derived from an EMBL/GenBank/DDBJ whole genome shotgun (WGS) entry which is preliminary data.</text>
</comment>